<dbReference type="InterPro" id="IPR046945">
    <property type="entry name" value="RHMD-like"/>
</dbReference>
<evidence type="ECO:0000256" key="1">
    <source>
        <dbReference type="ARBA" id="ARBA00001946"/>
    </source>
</evidence>
<dbReference type="AlphaFoldDB" id="A0A2T0RLV2"/>
<comment type="subunit">
    <text evidence="6">Homooctamer; tetramer of dimers.</text>
</comment>
<dbReference type="InterPro" id="IPR029065">
    <property type="entry name" value="Enolase_C-like"/>
</dbReference>
<dbReference type="Pfam" id="PF02746">
    <property type="entry name" value="MR_MLE_N"/>
    <property type="match status" value="1"/>
</dbReference>
<dbReference type="InterPro" id="IPR023444">
    <property type="entry name" value="L-Rhamnon_dehydrat"/>
</dbReference>
<dbReference type="GO" id="GO:0050032">
    <property type="term" value="F:L-rhamnonate dehydratase activity"/>
    <property type="evidence" value="ECO:0007669"/>
    <property type="project" value="UniProtKB-EC"/>
</dbReference>
<dbReference type="GO" id="GO:0016052">
    <property type="term" value="P:carbohydrate catabolic process"/>
    <property type="evidence" value="ECO:0007669"/>
    <property type="project" value="TreeGrafter"/>
</dbReference>
<dbReference type="Pfam" id="PF13378">
    <property type="entry name" value="MR_MLE_C"/>
    <property type="match status" value="1"/>
</dbReference>
<dbReference type="GO" id="GO:0000287">
    <property type="term" value="F:magnesium ion binding"/>
    <property type="evidence" value="ECO:0007669"/>
    <property type="project" value="UniProtKB-ARBA"/>
</dbReference>
<dbReference type="FunFam" id="3.20.20.120:FF:000005">
    <property type="entry name" value="Putative L-rhamnonate dehydratase"/>
    <property type="match status" value="1"/>
</dbReference>
<dbReference type="InterPro" id="IPR013341">
    <property type="entry name" value="Mandelate_racemase_N_dom"/>
</dbReference>
<dbReference type="Gene3D" id="3.30.390.10">
    <property type="entry name" value="Enolase-like, N-terminal domain"/>
    <property type="match status" value="1"/>
</dbReference>
<keyword evidence="3" id="KW-0460">Magnesium</keyword>
<evidence type="ECO:0000256" key="8">
    <source>
        <dbReference type="ARBA" id="ARBA00074351"/>
    </source>
</evidence>
<sequence length="405" mass="45503">MKTMIDTPAHVFAIQDDPIVAVRTRVFEWTGPTAPIPERISISATDIVTSNEDRMRGYAFHAWLVVEIETRSGAVGLGNAAVAPHVTKEIVDRYLTPIVLGASPFDVELLWQRMYRQTMAFGRKGAAMIAISAVDIALWDLMGKLTGLPVHRLLGGRVKPELTAYASKLYNQPADRLRAEAQTYVEQGFTAVKMRLGYGPADGAEGMRRNIENIALVRDTIGEDVDLMLEAYMGWTLEYARQMLPRLEEFRLRWVEEPLIADDVEGFAELRRDSRIPIATGEHEHTIYGFRRLLEARAIDYIQFDTNRVGGISQARKIIAMAEAFSVPVVPHAGQMHNFHLSLSSVICPIVEYFPPNPVEIGNELFWYLFKGEPLAENGKIRIGNEPGLGLSLSDEHRENFRVIE</sequence>
<dbReference type="CDD" id="cd03327">
    <property type="entry name" value="MR_like_2"/>
    <property type="match status" value="1"/>
</dbReference>
<dbReference type="SMART" id="SM00922">
    <property type="entry name" value="MR_MLE"/>
    <property type="match status" value="1"/>
</dbReference>
<gene>
    <name evidence="10" type="ORF">CLV78_10735</name>
</gene>
<dbReference type="EMBL" id="PVTD01000007">
    <property type="protein sequence ID" value="PRY22111.1"/>
    <property type="molecule type" value="Genomic_DNA"/>
</dbReference>
<evidence type="ECO:0000256" key="3">
    <source>
        <dbReference type="ARBA" id="ARBA00022842"/>
    </source>
</evidence>
<accession>A0A2T0RLV2</accession>
<evidence type="ECO:0000256" key="2">
    <source>
        <dbReference type="ARBA" id="ARBA00022723"/>
    </source>
</evidence>
<evidence type="ECO:0000256" key="5">
    <source>
        <dbReference type="ARBA" id="ARBA00061339"/>
    </source>
</evidence>
<evidence type="ECO:0000256" key="6">
    <source>
        <dbReference type="ARBA" id="ARBA00063011"/>
    </source>
</evidence>
<dbReference type="Proteomes" id="UP000239480">
    <property type="component" value="Unassembled WGS sequence"/>
</dbReference>
<evidence type="ECO:0000313" key="10">
    <source>
        <dbReference type="EMBL" id="PRY22111.1"/>
    </source>
</evidence>
<dbReference type="Gene3D" id="3.20.20.120">
    <property type="entry name" value="Enolase-like C-terminal domain"/>
    <property type="match status" value="1"/>
</dbReference>
<organism evidence="10 11">
    <name type="scientific">Aliiruegeria haliotis</name>
    <dbReference type="NCBI Taxonomy" id="1280846"/>
    <lineage>
        <taxon>Bacteria</taxon>
        <taxon>Pseudomonadati</taxon>
        <taxon>Pseudomonadota</taxon>
        <taxon>Alphaproteobacteria</taxon>
        <taxon>Rhodobacterales</taxon>
        <taxon>Roseobacteraceae</taxon>
        <taxon>Aliiruegeria</taxon>
    </lineage>
</organism>
<comment type="cofactor">
    <cofactor evidence="1">
        <name>Mg(2+)</name>
        <dbReference type="ChEBI" id="CHEBI:18420"/>
    </cofactor>
</comment>
<dbReference type="InterPro" id="IPR018110">
    <property type="entry name" value="Mandel_Rmase/mucon_lact_enz_CS"/>
</dbReference>
<dbReference type="EC" id="4.2.1.90" evidence="7"/>
<name>A0A2T0RLV2_9RHOB</name>
<dbReference type="SFLD" id="SFLDS00001">
    <property type="entry name" value="Enolase"/>
    <property type="match status" value="1"/>
</dbReference>
<dbReference type="PANTHER" id="PTHR13794:SF58">
    <property type="entry name" value="MITOCHONDRIAL ENOLASE SUPERFAMILY MEMBER 1"/>
    <property type="match status" value="1"/>
</dbReference>
<evidence type="ECO:0000256" key="7">
    <source>
        <dbReference type="ARBA" id="ARBA00067087"/>
    </source>
</evidence>
<dbReference type="SUPFAM" id="SSF51604">
    <property type="entry name" value="Enolase C-terminal domain-like"/>
    <property type="match status" value="1"/>
</dbReference>
<dbReference type="SFLD" id="SFLDG00179">
    <property type="entry name" value="mandelate_racemase"/>
    <property type="match status" value="1"/>
</dbReference>
<dbReference type="InterPro" id="IPR013342">
    <property type="entry name" value="Mandelate_racemase_C"/>
</dbReference>
<evidence type="ECO:0000259" key="9">
    <source>
        <dbReference type="SMART" id="SM00922"/>
    </source>
</evidence>
<dbReference type="InterPro" id="IPR029017">
    <property type="entry name" value="Enolase-like_N"/>
</dbReference>
<keyword evidence="4" id="KW-0456">Lyase</keyword>
<dbReference type="RefSeq" id="WP_281261153.1">
    <property type="nucleotide sequence ID" value="NZ_PVTD01000007.1"/>
</dbReference>
<feature type="domain" description="Mandelate racemase/muconate lactonizing enzyme C-terminal" evidence="9">
    <location>
        <begin position="174"/>
        <end position="277"/>
    </location>
</feature>
<dbReference type="PROSITE" id="PS00908">
    <property type="entry name" value="MR_MLE_1"/>
    <property type="match status" value="1"/>
</dbReference>
<dbReference type="GO" id="GO:0009063">
    <property type="term" value="P:amino acid catabolic process"/>
    <property type="evidence" value="ECO:0007669"/>
    <property type="project" value="InterPro"/>
</dbReference>
<comment type="caution">
    <text evidence="10">The sequence shown here is derived from an EMBL/GenBank/DDBJ whole genome shotgun (WGS) entry which is preliminary data.</text>
</comment>
<dbReference type="SUPFAM" id="SSF54826">
    <property type="entry name" value="Enolase N-terminal domain-like"/>
    <property type="match status" value="1"/>
</dbReference>
<dbReference type="PANTHER" id="PTHR13794">
    <property type="entry name" value="ENOLASE SUPERFAMILY, MANDELATE RACEMASE"/>
    <property type="match status" value="1"/>
</dbReference>
<dbReference type="InterPro" id="IPR036849">
    <property type="entry name" value="Enolase-like_C_sf"/>
</dbReference>
<protein>
    <recommendedName>
        <fullName evidence="8">L-rhamnonate dehydratase</fullName>
        <ecNumber evidence="7">4.2.1.90</ecNumber>
    </recommendedName>
</protein>
<proteinExistence type="inferred from homology"/>
<evidence type="ECO:0000256" key="4">
    <source>
        <dbReference type="ARBA" id="ARBA00023239"/>
    </source>
</evidence>
<keyword evidence="2" id="KW-0479">Metal-binding</keyword>
<comment type="similarity">
    <text evidence="5">Belongs to the mandelate racemase/muconate lactonizing enzyme family. RhamD subfamily.</text>
</comment>
<keyword evidence="11" id="KW-1185">Reference proteome</keyword>
<evidence type="ECO:0000313" key="11">
    <source>
        <dbReference type="Proteomes" id="UP000239480"/>
    </source>
</evidence>
<reference evidence="10 11" key="1">
    <citation type="submission" date="2018-03" db="EMBL/GenBank/DDBJ databases">
        <title>Genomic Encyclopedia of Archaeal and Bacterial Type Strains, Phase II (KMG-II): from individual species to whole genera.</title>
        <authorList>
            <person name="Goeker M."/>
        </authorList>
    </citation>
    <scope>NUCLEOTIDE SEQUENCE [LARGE SCALE GENOMIC DNA]</scope>
    <source>
        <strain evidence="10 11">DSM 29328</strain>
    </source>
</reference>